<dbReference type="KEGG" id="ddl:Desdi_2054"/>
<dbReference type="GO" id="GO:0046872">
    <property type="term" value="F:metal ion binding"/>
    <property type="evidence" value="ECO:0007669"/>
    <property type="project" value="UniProtKB-UniRule"/>
</dbReference>
<gene>
    <name evidence="9" type="primary">surE</name>
    <name evidence="11" type="ordered locus">Desdi_2054</name>
</gene>
<comment type="catalytic activity">
    <reaction evidence="1 9">
        <text>a ribonucleoside 5'-phosphate + H2O = a ribonucleoside + phosphate</text>
        <dbReference type="Rhea" id="RHEA:12484"/>
        <dbReference type="ChEBI" id="CHEBI:15377"/>
        <dbReference type="ChEBI" id="CHEBI:18254"/>
        <dbReference type="ChEBI" id="CHEBI:43474"/>
        <dbReference type="ChEBI" id="CHEBI:58043"/>
        <dbReference type="EC" id="3.1.3.5"/>
    </reaction>
</comment>
<reference evidence="12" key="1">
    <citation type="submission" date="2012-02" db="EMBL/GenBank/DDBJ databases">
        <title>Complete sequence of Desulfitobacterium dichloroeliminans LMG P-21439.</title>
        <authorList>
            <person name="Lucas S."/>
            <person name="Han J."/>
            <person name="Lapidus A."/>
            <person name="Cheng J.-F."/>
            <person name="Goodwin L."/>
            <person name="Pitluck S."/>
            <person name="Peters L."/>
            <person name="Ovchinnikova G."/>
            <person name="Teshima H."/>
            <person name="Detter J.C."/>
            <person name="Han C."/>
            <person name="Tapia R."/>
            <person name="Land M."/>
            <person name="Hauser L."/>
            <person name="Kyrpides N."/>
            <person name="Ivanova N."/>
            <person name="Pagani I."/>
            <person name="Kruse T."/>
            <person name="de Vos W.M."/>
            <person name="Boon N."/>
            <person name="Smidt H."/>
            <person name="Woyke T."/>
        </authorList>
    </citation>
    <scope>NUCLEOTIDE SEQUENCE [LARGE SCALE GENOMIC DNA]</scope>
    <source>
        <strain evidence="12">LMG P-21439 / DCA1</strain>
    </source>
</reference>
<keyword evidence="7 9" id="KW-0547">Nucleotide-binding</keyword>
<dbReference type="SUPFAM" id="SSF64167">
    <property type="entry name" value="SurE-like"/>
    <property type="match status" value="1"/>
</dbReference>
<dbReference type="Proteomes" id="UP000010797">
    <property type="component" value="Chromosome"/>
</dbReference>
<dbReference type="FunFam" id="3.40.1210.10:FF:000001">
    <property type="entry name" value="5'/3'-nucleotidase SurE"/>
    <property type="match status" value="1"/>
</dbReference>
<evidence type="ECO:0000256" key="6">
    <source>
        <dbReference type="ARBA" id="ARBA00022723"/>
    </source>
</evidence>
<keyword evidence="5 9" id="KW-0963">Cytoplasm</keyword>
<evidence type="ECO:0000256" key="3">
    <source>
        <dbReference type="ARBA" id="ARBA00004496"/>
    </source>
</evidence>
<dbReference type="Pfam" id="PF01975">
    <property type="entry name" value="SurE"/>
    <property type="match status" value="1"/>
</dbReference>
<evidence type="ECO:0000313" key="11">
    <source>
        <dbReference type="EMBL" id="AGA69498.1"/>
    </source>
</evidence>
<keyword evidence="6 9" id="KW-0479">Metal-binding</keyword>
<dbReference type="InterPro" id="IPR036523">
    <property type="entry name" value="SurE-like_sf"/>
</dbReference>
<comment type="cofactor">
    <cofactor evidence="2">
        <name>Mg(2+)</name>
        <dbReference type="ChEBI" id="CHEBI:18420"/>
    </cofactor>
</comment>
<feature type="binding site" evidence="9">
    <location>
        <position position="8"/>
    </location>
    <ligand>
        <name>a divalent metal cation</name>
        <dbReference type="ChEBI" id="CHEBI:60240"/>
    </ligand>
</feature>
<comment type="similarity">
    <text evidence="4 9">Belongs to the SurE nucleotidase family.</text>
</comment>
<feature type="binding site" evidence="9">
    <location>
        <position position="95"/>
    </location>
    <ligand>
        <name>a divalent metal cation</name>
        <dbReference type="ChEBI" id="CHEBI:60240"/>
    </ligand>
</feature>
<dbReference type="RefSeq" id="WP_015262478.1">
    <property type="nucleotide sequence ID" value="NC_019903.1"/>
</dbReference>
<evidence type="ECO:0000256" key="5">
    <source>
        <dbReference type="ARBA" id="ARBA00022490"/>
    </source>
</evidence>
<dbReference type="PANTHER" id="PTHR30457">
    <property type="entry name" value="5'-NUCLEOTIDASE SURE"/>
    <property type="match status" value="1"/>
</dbReference>
<dbReference type="GO" id="GO:0004309">
    <property type="term" value="F:exopolyphosphatase activity"/>
    <property type="evidence" value="ECO:0007669"/>
    <property type="project" value="TreeGrafter"/>
</dbReference>
<evidence type="ECO:0000256" key="2">
    <source>
        <dbReference type="ARBA" id="ARBA00001946"/>
    </source>
</evidence>
<dbReference type="InterPro" id="IPR002828">
    <property type="entry name" value="SurE-like_Pase/nucleotidase"/>
</dbReference>
<dbReference type="GO" id="GO:0000166">
    <property type="term" value="F:nucleotide binding"/>
    <property type="evidence" value="ECO:0007669"/>
    <property type="project" value="UniProtKB-KW"/>
</dbReference>
<dbReference type="PANTHER" id="PTHR30457:SF12">
    <property type="entry name" value="5'_3'-NUCLEOTIDASE SURE"/>
    <property type="match status" value="1"/>
</dbReference>
<comment type="subcellular location">
    <subcellularLocation>
        <location evidence="3 9">Cytoplasm</location>
    </subcellularLocation>
</comment>
<comment type="function">
    <text evidence="9">Nucleotidase that shows phosphatase activity on nucleoside 5'-monophosphates.</text>
</comment>
<dbReference type="AlphaFoldDB" id="L0F9A1"/>
<feature type="binding site" evidence="9">
    <location>
        <position position="40"/>
    </location>
    <ligand>
        <name>a divalent metal cation</name>
        <dbReference type="ChEBI" id="CHEBI:60240"/>
    </ligand>
</feature>
<evidence type="ECO:0000256" key="8">
    <source>
        <dbReference type="ARBA" id="ARBA00022801"/>
    </source>
</evidence>
<dbReference type="HOGENOM" id="CLU_045192_1_3_9"/>
<evidence type="ECO:0000256" key="9">
    <source>
        <dbReference type="HAMAP-Rule" id="MF_00060"/>
    </source>
</evidence>
<evidence type="ECO:0000256" key="7">
    <source>
        <dbReference type="ARBA" id="ARBA00022741"/>
    </source>
</evidence>
<dbReference type="HAMAP" id="MF_00060">
    <property type="entry name" value="SurE"/>
    <property type="match status" value="1"/>
</dbReference>
<dbReference type="EC" id="3.1.3.5" evidence="9"/>
<dbReference type="GO" id="GO:0005737">
    <property type="term" value="C:cytoplasm"/>
    <property type="evidence" value="ECO:0007669"/>
    <property type="project" value="UniProtKB-SubCell"/>
</dbReference>
<keyword evidence="8 9" id="KW-0378">Hydrolase</keyword>
<dbReference type="OrthoDB" id="9780815at2"/>
<name>L0F9A1_DESDL</name>
<dbReference type="EMBL" id="CP003344">
    <property type="protein sequence ID" value="AGA69498.1"/>
    <property type="molecule type" value="Genomic_DNA"/>
</dbReference>
<accession>L0F9A1</accession>
<evidence type="ECO:0000313" key="12">
    <source>
        <dbReference type="Proteomes" id="UP000010797"/>
    </source>
</evidence>
<dbReference type="STRING" id="871963.Desdi_2054"/>
<sequence length="253" mass="27663">MHILLTNDDGYFAQGLQTLYSVLANEGYQLSIVAPDSQRSATGHSITLFEPLFITKHPLEHGTGYAVSGKPADCVKLAIQGDIIPRPDLVISGINNGPNLGTDVFYSGTVSAAMEGVLLGVPAIAVSLAAFSASDYKPAADFVAKILQEPNVFSSDLLNVNIPPLSENEWKGVRITKLGKAVYENVFEHRKAPYGKEYYWQAGTVSPEMDQETDLYAIHEGYISLTPMHSDLTDYKKLKQMREGLASFNFTNE</sequence>
<dbReference type="NCBIfam" id="TIGR00087">
    <property type="entry name" value="surE"/>
    <property type="match status" value="1"/>
</dbReference>
<dbReference type="eggNOG" id="COG0496">
    <property type="taxonomic scope" value="Bacteria"/>
</dbReference>
<proteinExistence type="inferred from homology"/>
<feature type="binding site" evidence="9">
    <location>
        <position position="9"/>
    </location>
    <ligand>
        <name>a divalent metal cation</name>
        <dbReference type="ChEBI" id="CHEBI:60240"/>
    </ligand>
</feature>
<dbReference type="NCBIfam" id="NF001492">
    <property type="entry name" value="PRK00346.2-2"/>
    <property type="match status" value="1"/>
</dbReference>
<evidence type="ECO:0000256" key="4">
    <source>
        <dbReference type="ARBA" id="ARBA00011062"/>
    </source>
</evidence>
<protein>
    <recommendedName>
        <fullName evidence="9">5'-nucleotidase SurE</fullName>
        <ecNumber evidence="9">3.1.3.5</ecNumber>
    </recommendedName>
    <alternativeName>
        <fullName evidence="9">Nucleoside 5'-monophosphate phosphohydrolase</fullName>
    </alternativeName>
</protein>
<feature type="domain" description="Survival protein SurE-like phosphatase/nucleotidase" evidence="10">
    <location>
        <begin position="3"/>
        <end position="184"/>
    </location>
</feature>
<evidence type="ECO:0000259" key="10">
    <source>
        <dbReference type="Pfam" id="PF01975"/>
    </source>
</evidence>
<dbReference type="GO" id="GO:0008253">
    <property type="term" value="F:5'-nucleotidase activity"/>
    <property type="evidence" value="ECO:0007669"/>
    <property type="project" value="UniProtKB-UniRule"/>
</dbReference>
<comment type="cofactor">
    <cofactor evidence="9">
        <name>a divalent metal cation</name>
        <dbReference type="ChEBI" id="CHEBI:60240"/>
    </cofactor>
    <text evidence="9">Binds 1 divalent metal cation per subunit.</text>
</comment>
<dbReference type="Gene3D" id="3.40.1210.10">
    <property type="entry name" value="Survival protein SurE-like phosphatase/nucleotidase"/>
    <property type="match status" value="1"/>
</dbReference>
<evidence type="ECO:0000256" key="1">
    <source>
        <dbReference type="ARBA" id="ARBA00000815"/>
    </source>
</evidence>
<organism evidence="11 12">
    <name type="scientific">Desulfitobacterium dichloroeliminans (strain LMG P-21439 / DCA1)</name>
    <dbReference type="NCBI Taxonomy" id="871963"/>
    <lineage>
        <taxon>Bacteria</taxon>
        <taxon>Bacillati</taxon>
        <taxon>Bacillota</taxon>
        <taxon>Clostridia</taxon>
        <taxon>Eubacteriales</taxon>
        <taxon>Desulfitobacteriaceae</taxon>
        <taxon>Desulfitobacterium</taxon>
    </lineage>
</organism>
<dbReference type="NCBIfam" id="NF001490">
    <property type="entry name" value="PRK00346.1-4"/>
    <property type="match status" value="1"/>
</dbReference>
<keyword evidence="12" id="KW-1185">Reference proteome</keyword>
<dbReference type="GO" id="GO:0008254">
    <property type="term" value="F:3'-nucleotidase activity"/>
    <property type="evidence" value="ECO:0007669"/>
    <property type="project" value="TreeGrafter"/>
</dbReference>
<dbReference type="InterPro" id="IPR030048">
    <property type="entry name" value="SurE"/>
</dbReference>